<accession>A0A9P5NHE2</accession>
<dbReference type="Gene3D" id="3.40.30.10">
    <property type="entry name" value="Glutaredoxin"/>
    <property type="match status" value="1"/>
</dbReference>
<evidence type="ECO:0000313" key="1">
    <source>
        <dbReference type="EMBL" id="KAF8883749.1"/>
    </source>
</evidence>
<name>A0A9P5NHE2_GYMJU</name>
<gene>
    <name evidence="1" type="ORF">CPB84DRAFT_1789743</name>
</gene>
<evidence type="ECO:0000313" key="2">
    <source>
        <dbReference type="Proteomes" id="UP000724874"/>
    </source>
</evidence>
<dbReference type="AlphaFoldDB" id="A0A9P5NHE2"/>
<sequence length="65" mass="7458">MTIIFYDIPSTTPESAWSPNTWKTRLVLHSTQSKLAYSSLVLLYLLSSLQVLPEFQRSPIQDRMG</sequence>
<organism evidence="1 2">
    <name type="scientific">Gymnopilus junonius</name>
    <name type="common">Spectacular rustgill mushroom</name>
    <name type="synonym">Gymnopilus spectabilis subsp. junonius</name>
    <dbReference type="NCBI Taxonomy" id="109634"/>
    <lineage>
        <taxon>Eukaryota</taxon>
        <taxon>Fungi</taxon>
        <taxon>Dikarya</taxon>
        <taxon>Basidiomycota</taxon>
        <taxon>Agaricomycotina</taxon>
        <taxon>Agaricomycetes</taxon>
        <taxon>Agaricomycetidae</taxon>
        <taxon>Agaricales</taxon>
        <taxon>Agaricineae</taxon>
        <taxon>Hymenogastraceae</taxon>
        <taxon>Gymnopilus</taxon>
    </lineage>
</organism>
<dbReference type="OrthoDB" id="4951845at2759"/>
<dbReference type="Proteomes" id="UP000724874">
    <property type="component" value="Unassembled WGS sequence"/>
</dbReference>
<dbReference type="EMBL" id="JADNYJ010000113">
    <property type="protein sequence ID" value="KAF8883749.1"/>
    <property type="molecule type" value="Genomic_DNA"/>
</dbReference>
<keyword evidence="2" id="KW-1185">Reference proteome</keyword>
<proteinExistence type="predicted"/>
<protein>
    <submittedName>
        <fullName evidence="1">Uncharacterized protein</fullName>
    </submittedName>
</protein>
<reference evidence="1" key="1">
    <citation type="submission" date="2020-11" db="EMBL/GenBank/DDBJ databases">
        <authorList>
            <consortium name="DOE Joint Genome Institute"/>
            <person name="Ahrendt S."/>
            <person name="Riley R."/>
            <person name="Andreopoulos W."/>
            <person name="LaButti K."/>
            <person name="Pangilinan J."/>
            <person name="Ruiz-duenas F.J."/>
            <person name="Barrasa J.M."/>
            <person name="Sanchez-Garcia M."/>
            <person name="Camarero S."/>
            <person name="Miyauchi S."/>
            <person name="Serrano A."/>
            <person name="Linde D."/>
            <person name="Babiker R."/>
            <person name="Drula E."/>
            <person name="Ayuso-Fernandez I."/>
            <person name="Pacheco R."/>
            <person name="Padilla G."/>
            <person name="Ferreira P."/>
            <person name="Barriuso J."/>
            <person name="Kellner H."/>
            <person name="Castanera R."/>
            <person name="Alfaro M."/>
            <person name="Ramirez L."/>
            <person name="Pisabarro A.G."/>
            <person name="Kuo A."/>
            <person name="Tritt A."/>
            <person name="Lipzen A."/>
            <person name="He G."/>
            <person name="Yan M."/>
            <person name="Ng V."/>
            <person name="Cullen D."/>
            <person name="Martin F."/>
            <person name="Rosso M.-N."/>
            <person name="Henrissat B."/>
            <person name="Hibbett D."/>
            <person name="Martinez A.T."/>
            <person name="Grigoriev I.V."/>
        </authorList>
    </citation>
    <scope>NUCLEOTIDE SEQUENCE</scope>
    <source>
        <strain evidence="1">AH 44721</strain>
    </source>
</reference>
<comment type="caution">
    <text evidence="1">The sequence shown here is derived from an EMBL/GenBank/DDBJ whole genome shotgun (WGS) entry which is preliminary data.</text>
</comment>